<dbReference type="EMBL" id="BKAJ01000233">
    <property type="protein sequence ID" value="GEP61559.1"/>
    <property type="molecule type" value="Genomic_DNA"/>
</dbReference>
<feature type="transmembrane region" description="Helical" evidence="1">
    <location>
        <begin position="34"/>
        <end position="55"/>
    </location>
</feature>
<proteinExistence type="predicted"/>
<evidence type="ECO:0000256" key="1">
    <source>
        <dbReference type="SAM" id="Phobius"/>
    </source>
</evidence>
<reference evidence="2 3" key="1">
    <citation type="submission" date="2019-07" db="EMBL/GenBank/DDBJ databases">
        <title>Whole genome shotgun sequence of Reyranella soli NBRC 108950.</title>
        <authorList>
            <person name="Hosoyama A."/>
            <person name="Uohara A."/>
            <person name="Ohji S."/>
            <person name="Ichikawa N."/>
        </authorList>
    </citation>
    <scope>NUCLEOTIDE SEQUENCE [LARGE SCALE GENOMIC DNA]</scope>
    <source>
        <strain evidence="2 3">NBRC 108950</strain>
    </source>
</reference>
<keyword evidence="1" id="KW-1133">Transmembrane helix</keyword>
<dbReference type="AlphaFoldDB" id="A0A512NRJ6"/>
<accession>A0A512NRJ6</accession>
<evidence type="ECO:0000313" key="2">
    <source>
        <dbReference type="EMBL" id="GEP61559.1"/>
    </source>
</evidence>
<gene>
    <name evidence="2" type="ORF">RSO01_87250</name>
</gene>
<protein>
    <submittedName>
        <fullName evidence="2">Uncharacterized protein</fullName>
    </submittedName>
</protein>
<organism evidence="2 3">
    <name type="scientific">Reyranella soli</name>
    <dbReference type="NCBI Taxonomy" id="1230389"/>
    <lineage>
        <taxon>Bacteria</taxon>
        <taxon>Pseudomonadati</taxon>
        <taxon>Pseudomonadota</taxon>
        <taxon>Alphaproteobacteria</taxon>
        <taxon>Hyphomicrobiales</taxon>
        <taxon>Reyranellaceae</taxon>
        <taxon>Reyranella</taxon>
    </lineage>
</organism>
<keyword evidence="1" id="KW-0472">Membrane</keyword>
<sequence>MTTECSTKPALSLRQLAHEKAFRRRSNLTLGKEMLVALALLAAIGLVLSIGSSALDLMALK</sequence>
<dbReference type="RefSeq" id="WP_147156846.1">
    <property type="nucleotide sequence ID" value="NZ_BKAJ01000233.1"/>
</dbReference>
<comment type="caution">
    <text evidence="2">The sequence shown here is derived from an EMBL/GenBank/DDBJ whole genome shotgun (WGS) entry which is preliminary data.</text>
</comment>
<evidence type="ECO:0000313" key="3">
    <source>
        <dbReference type="Proteomes" id="UP000321058"/>
    </source>
</evidence>
<dbReference type="Proteomes" id="UP000321058">
    <property type="component" value="Unassembled WGS sequence"/>
</dbReference>
<keyword evidence="3" id="KW-1185">Reference proteome</keyword>
<name>A0A512NRJ6_9HYPH</name>
<keyword evidence="1" id="KW-0812">Transmembrane</keyword>